<dbReference type="KEGG" id="cpor:BED41_03330"/>
<protein>
    <recommendedName>
        <fullName evidence="3">HTH araC/xylS-type domain-containing protein</fullName>
    </recommendedName>
</protein>
<proteinExistence type="predicted"/>
<dbReference type="GeneID" id="83056885"/>
<accession>A0A1B2I2K9</accession>
<evidence type="ECO:0000313" key="1">
    <source>
        <dbReference type="EMBL" id="ANZ44204.1"/>
    </source>
</evidence>
<dbReference type="EMBL" id="CP016757">
    <property type="protein sequence ID" value="ANZ44204.1"/>
    <property type="molecule type" value="Genomic_DNA"/>
</dbReference>
<gene>
    <name evidence="1" type="ORF">BED41_03330</name>
</gene>
<name>A0A1B2I2K9_9BACT</name>
<keyword evidence="2" id="KW-1185">Reference proteome</keyword>
<evidence type="ECO:0008006" key="3">
    <source>
        <dbReference type="Google" id="ProtNLM"/>
    </source>
</evidence>
<dbReference type="RefSeq" id="WP_066743091.1">
    <property type="nucleotide sequence ID" value="NZ_CP016757.1"/>
</dbReference>
<dbReference type="STRING" id="1197717.BED41_03330"/>
<organism evidence="1 2">
    <name type="scientific">Cloacibacillus porcorum</name>
    <dbReference type="NCBI Taxonomy" id="1197717"/>
    <lineage>
        <taxon>Bacteria</taxon>
        <taxon>Thermotogati</taxon>
        <taxon>Synergistota</taxon>
        <taxon>Synergistia</taxon>
        <taxon>Synergistales</taxon>
        <taxon>Synergistaceae</taxon>
        <taxon>Cloacibacillus</taxon>
    </lineage>
</organism>
<dbReference type="Proteomes" id="UP000093044">
    <property type="component" value="Chromosome"/>
</dbReference>
<sequence length="72" mass="7872">MMTQAEFNSLGVVTKAVLRAMAATEGDAKLSAAMTGSSVRSVQSIMCRMRKRFSMSQADLLDAVRNRTELED</sequence>
<evidence type="ECO:0000313" key="2">
    <source>
        <dbReference type="Proteomes" id="UP000093044"/>
    </source>
</evidence>
<dbReference type="AlphaFoldDB" id="A0A1B2I2K9"/>
<reference evidence="1" key="1">
    <citation type="submission" date="2016-08" db="EMBL/GenBank/DDBJ databases">
        <title>Complete genome of Cloacibacillus porcorum.</title>
        <authorList>
            <person name="Looft T."/>
            <person name="Bayles D.O."/>
            <person name="Alt D.P."/>
        </authorList>
    </citation>
    <scope>NUCLEOTIDE SEQUENCE [LARGE SCALE GENOMIC DNA]</scope>
    <source>
        <strain evidence="1">CL-84</strain>
    </source>
</reference>